<dbReference type="AlphaFoldDB" id="B6IJ92"/>
<reference evidence="1 2" key="2">
    <citation type="journal article" date="2011" name="PLoS Genet.">
        <title>Caenorhabditis briggsae recombinant inbred line genotypes reveal inter-strain incompatibility and the evolution of recombination.</title>
        <authorList>
            <person name="Ross J.A."/>
            <person name="Koboldt D.C."/>
            <person name="Staisch J.E."/>
            <person name="Chamberlin H.M."/>
            <person name="Gupta B.P."/>
            <person name="Miller R.D."/>
            <person name="Baird S.E."/>
            <person name="Haag E.S."/>
        </authorList>
    </citation>
    <scope>NUCLEOTIDE SEQUENCE [LARGE SCALE GENOMIC DNA]</scope>
    <source>
        <strain evidence="1 2">AF16</strain>
    </source>
</reference>
<sequence>MRFSFTKFQLLFLTPRLQNVLLAKIVAVVVCRASSTPPKKFSLFAGQHPMIPGAPKPRRATMAYSRLLPLCDRIPFSSRVSIRTEFVIMNIPRTFRSNPIPAIFGKYCYHITDVFIEILRHLIFIRGLFQLMMKRLGKLFVTMKEIMN</sequence>
<dbReference type="EMBL" id="HE600983">
    <property type="protein sequence ID" value="CAR99926.1"/>
    <property type="molecule type" value="Genomic_DNA"/>
</dbReference>
<dbReference type="InParanoid" id="B6IJ92"/>
<keyword evidence="2" id="KW-1185">Reference proteome</keyword>
<evidence type="ECO:0000313" key="1">
    <source>
        <dbReference type="EMBL" id="CAR99926.1"/>
    </source>
</evidence>
<evidence type="ECO:0000313" key="2">
    <source>
        <dbReference type="Proteomes" id="UP000008549"/>
    </source>
</evidence>
<dbReference type="HOGENOM" id="CLU_1760429_0_0_1"/>
<gene>
    <name evidence="1" type="ORF">CBG27647</name>
    <name evidence="1" type="ORF">CBG_27647</name>
</gene>
<proteinExistence type="predicted"/>
<dbReference type="Proteomes" id="UP000008549">
    <property type="component" value="Unassembled WGS sequence"/>
</dbReference>
<dbReference type="RefSeq" id="XP_045099487.1">
    <property type="nucleotide sequence ID" value="XM_045239504.1"/>
</dbReference>
<dbReference type="KEGG" id="cbr:CBG_27647"/>
<dbReference type="GeneID" id="68919097"/>
<dbReference type="CTD" id="68919097"/>
<name>B6IJ92_CAEBR</name>
<protein>
    <submittedName>
        <fullName evidence="1">Protein CBG27647</fullName>
    </submittedName>
</protein>
<reference evidence="1 2" key="1">
    <citation type="journal article" date="2003" name="PLoS Biol.">
        <title>The genome sequence of Caenorhabditis briggsae: a platform for comparative genomics.</title>
        <authorList>
            <person name="Stein L.D."/>
            <person name="Bao Z."/>
            <person name="Blasiar D."/>
            <person name="Blumenthal T."/>
            <person name="Brent M.R."/>
            <person name="Chen N."/>
            <person name="Chinwalla A."/>
            <person name="Clarke L."/>
            <person name="Clee C."/>
            <person name="Coghlan A."/>
            <person name="Coulson A."/>
            <person name="D'Eustachio P."/>
            <person name="Fitch D.H."/>
            <person name="Fulton L.A."/>
            <person name="Fulton R.E."/>
            <person name="Griffiths-Jones S."/>
            <person name="Harris T.W."/>
            <person name="Hillier L.W."/>
            <person name="Kamath R."/>
            <person name="Kuwabara P.E."/>
            <person name="Mardis E.R."/>
            <person name="Marra M.A."/>
            <person name="Miner T.L."/>
            <person name="Minx P."/>
            <person name="Mullikin J.C."/>
            <person name="Plumb R.W."/>
            <person name="Rogers J."/>
            <person name="Schein J.E."/>
            <person name="Sohrmann M."/>
            <person name="Spieth J."/>
            <person name="Stajich J.E."/>
            <person name="Wei C."/>
            <person name="Willey D."/>
            <person name="Wilson R.K."/>
            <person name="Durbin R."/>
            <person name="Waterston R.H."/>
        </authorList>
    </citation>
    <scope>NUCLEOTIDE SEQUENCE [LARGE SCALE GENOMIC DNA]</scope>
    <source>
        <strain evidence="1 2">AF16</strain>
    </source>
</reference>
<organism evidence="1 2">
    <name type="scientific">Caenorhabditis briggsae</name>
    <dbReference type="NCBI Taxonomy" id="6238"/>
    <lineage>
        <taxon>Eukaryota</taxon>
        <taxon>Metazoa</taxon>
        <taxon>Ecdysozoa</taxon>
        <taxon>Nematoda</taxon>
        <taxon>Chromadorea</taxon>
        <taxon>Rhabditida</taxon>
        <taxon>Rhabditina</taxon>
        <taxon>Rhabditomorpha</taxon>
        <taxon>Rhabditoidea</taxon>
        <taxon>Rhabditidae</taxon>
        <taxon>Peloderinae</taxon>
        <taxon>Caenorhabditis</taxon>
    </lineage>
</organism>
<accession>B6IJ92</accession>